<organism evidence="1 2">
    <name type="scientific">Stephania cephalantha</name>
    <dbReference type="NCBI Taxonomy" id="152367"/>
    <lineage>
        <taxon>Eukaryota</taxon>
        <taxon>Viridiplantae</taxon>
        <taxon>Streptophyta</taxon>
        <taxon>Embryophyta</taxon>
        <taxon>Tracheophyta</taxon>
        <taxon>Spermatophyta</taxon>
        <taxon>Magnoliopsida</taxon>
        <taxon>Ranunculales</taxon>
        <taxon>Menispermaceae</taxon>
        <taxon>Menispermoideae</taxon>
        <taxon>Cissampelideae</taxon>
        <taxon>Stephania</taxon>
    </lineage>
</organism>
<evidence type="ECO:0000313" key="1">
    <source>
        <dbReference type="EMBL" id="KAK9148937.1"/>
    </source>
</evidence>
<protein>
    <submittedName>
        <fullName evidence="1">Uncharacterized protein</fullName>
    </submittedName>
</protein>
<keyword evidence="2" id="KW-1185">Reference proteome</keyword>
<evidence type="ECO:0000313" key="2">
    <source>
        <dbReference type="Proteomes" id="UP001419268"/>
    </source>
</evidence>
<dbReference type="Proteomes" id="UP001419268">
    <property type="component" value="Unassembled WGS sequence"/>
</dbReference>
<proteinExistence type="predicted"/>
<accession>A0AAP0KD27</accession>
<reference evidence="1 2" key="1">
    <citation type="submission" date="2024-01" db="EMBL/GenBank/DDBJ databases">
        <title>Genome assemblies of Stephania.</title>
        <authorList>
            <person name="Yang L."/>
        </authorList>
    </citation>
    <scope>NUCLEOTIDE SEQUENCE [LARGE SCALE GENOMIC DNA]</scope>
    <source>
        <strain evidence="1">JXDWG</strain>
        <tissue evidence="1">Leaf</tissue>
    </source>
</reference>
<name>A0AAP0KD27_9MAGN</name>
<sequence length="80" mass="8717">MSHFWNSHPFMSVRGPSESNSCLDWSGCRLATGAMTSSHLSGRNEMCFIRGTVDIPHSRHSRYGDAASYDPSLLGVAATL</sequence>
<dbReference type="AlphaFoldDB" id="A0AAP0KD27"/>
<gene>
    <name evidence="1" type="ORF">Scep_007694</name>
</gene>
<comment type="caution">
    <text evidence="1">The sequence shown here is derived from an EMBL/GenBank/DDBJ whole genome shotgun (WGS) entry which is preliminary data.</text>
</comment>
<dbReference type="EMBL" id="JBBNAG010000003">
    <property type="protein sequence ID" value="KAK9148937.1"/>
    <property type="molecule type" value="Genomic_DNA"/>
</dbReference>